<dbReference type="EMBL" id="JANPWB010000008">
    <property type="protein sequence ID" value="KAJ1159821.1"/>
    <property type="molecule type" value="Genomic_DNA"/>
</dbReference>
<organism evidence="1 2">
    <name type="scientific">Pleurodeles waltl</name>
    <name type="common">Iberian ribbed newt</name>
    <dbReference type="NCBI Taxonomy" id="8319"/>
    <lineage>
        <taxon>Eukaryota</taxon>
        <taxon>Metazoa</taxon>
        <taxon>Chordata</taxon>
        <taxon>Craniata</taxon>
        <taxon>Vertebrata</taxon>
        <taxon>Euteleostomi</taxon>
        <taxon>Amphibia</taxon>
        <taxon>Batrachia</taxon>
        <taxon>Caudata</taxon>
        <taxon>Salamandroidea</taxon>
        <taxon>Salamandridae</taxon>
        <taxon>Pleurodelinae</taxon>
        <taxon>Pleurodeles</taxon>
    </lineage>
</organism>
<dbReference type="Proteomes" id="UP001066276">
    <property type="component" value="Chromosome 4_2"/>
</dbReference>
<evidence type="ECO:0000313" key="2">
    <source>
        <dbReference type="Proteomes" id="UP001066276"/>
    </source>
</evidence>
<gene>
    <name evidence="1" type="ORF">NDU88_000326</name>
</gene>
<proteinExistence type="predicted"/>
<reference evidence="1" key="1">
    <citation type="journal article" date="2022" name="bioRxiv">
        <title>Sequencing and chromosome-scale assembly of the giantPleurodeles waltlgenome.</title>
        <authorList>
            <person name="Brown T."/>
            <person name="Elewa A."/>
            <person name="Iarovenko S."/>
            <person name="Subramanian E."/>
            <person name="Araus A.J."/>
            <person name="Petzold A."/>
            <person name="Susuki M."/>
            <person name="Suzuki K.-i.T."/>
            <person name="Hayashi T."/>
            <person name="Toyoda A."/>
            <person name="Oliveira C."/>
            <person name="Osipova E."/>
            <person name="Leigh N.D."/>
            <person name="Simon A."/>
            <person name="Yun M.H."/>
        </authorList>
    </citation>
    <scope>NUCLEOTIDE SEQUENCE</scope>
    <source>
        <strain evidence="1">20211129_DDA</strain>
        <tissue evidence="1">Liver</tissue>
    </source>
</reference>
<accession>A0AAV7S7F1</accession>
<name>A0AAV7S7F1_PLEWA</name>
<sequence>MRLRGQAATYRLWGAPSLHTIAAQAALTFWGEQRSGASQCDRAAGVGTSSVPRIGREPSAPDSFFNAPLATASVLLIPRQGGMVLDPAAGQGVFVQDLYCRPGRS</sequence>
<keyword evidence="2" id="KW-1185">Reference proteome</keyword>
<protein>
    <submittedName>
        <fullName evidence="1">Uncharacterized protein</fullName>
    </submittedName>
</protein>
<dbReference type="AlphaFoldDB" id="A0AAV7S7F1"/>
<evidence type="ECO:0000313" key="1">
    <source>
        <dbReference type="EMBL" id="KAJ1159821.1"/>
    </source>
</evidence>
<comment type="caution">
    <text evidence="1">The sequence shown here is derived from an EMBL/GenBank/DDBJ whole genome shotgun (WGS) entry which is preliminary data.</text>
</comment>